<dbReference type="Proteomes" id="UP001202248">
    <property type="component" value="Unassembled WGS sequence"/>
</dbReference>
<dbReference type="RefSeq" id="WP_240833232.1">
    <property type="nucleotide sequence ID" value="NZ_JAKWBL010000004.1"/>
</dbReference>
<keyword evidence="3" id="KW-1185">Reference proteome</keyword>
<dbReference type="EMBL" id="JAKWBL010000004">
    <property type="protein sequence ID" value="MCH5600817.1"/>
    <property type="molecule type" value="Genomic_DNA"/>
</dbReference>
<evidence type="ECO:0000313" key="2">
    <source>
        <dbReference type="EMBL" id="MCH5600817.1"/>
    </source>
</evidence>
<sequence length="64" mass="6890">MILIVTAALWGNQLIAMYTGNSSEQASLASEVGQLIVGTVITLTIIQLLYPLNLIIGLFKNKKS</sequence>
<evidence type="ECO:0000313" key="3">
    <source>
        <dbReference type="Proteomes" id="UP001202248"/>
    </source>
</evidence>
<organism evidence="2 3">
    <name type="scientific">Niabella ginsengisoli</name>
    <dbReference type="NCBI Taxonomy" id="522298"/>
    <lineage>
        <taxon>Bacteria</taxon>
        <taxon>Pseudomonadati</taxon>
        <taxon>Bacteroidota</taxon>
        <taxon>Chitinophagia</taxon>
        <taxon>Chitinophagales</taxon>
        <taxon>Chitinophagaceae</taxon>
        <taxon>Niabella</taxon>
    </lineage>
</organism>
<protein>
    <submittedName>
        <fullName evidence="2">Uncharacterized protein</fullName>
    </submittedName>
</protein>
<gene>
    <name evidence="2" type="ORF">MKP09_24330</name>
</gene>
<name>A0ABS9SR25_9BACT</name>
<feature type="transmembrane region" description="Helical" evidence="1">
    <location>
        <begin position="32"/>
        <end position="59"/>
    </location>
</feature>
<accession>A0ABS9SR25</accession>
<comment type="caution">
    <text evidence="2">The sequence shown here is derived from an EMBL/GenBank/DDBJ whole genome shotgun (WGS) entry which is preliminary data.</text>
</comment>
<proteinExistence type="predicted"/>
<keyword evidence="1" id="KW-0812">Transmembrane</keyword>
<evidence type="ECO:0000256" key="1">
    <source>
        <dbReference type="SAM" id="Phobius"/>
    </source>
</evidence>
<keyword evidence="1" id="KW-0472">Membrane</keyword>
<reference evidence="2 3" key="1">
    <citation type="submission" date="2022-02" db="EMBL/GenBank/DDBJ databases">
        <authorList>
            <person name="Min J."/>
        </authorList>
    </citation>
    <scope>NUCLEOTIDE SEQUENCE [LARGE SCALE GENOMIC DNA]</scope>
    <source>
        <strain evidence="2 3">GR10-1</strain>
    </source>
</reference>
<keyword evidence="1" id="KW-1133">Transmembrane helix</keyword>